<dbReference type="OrthoDB" id="8581039at2"/>
<protein>
    <submittedName>
        <fullName evidence="1">Endonuclease/exonuclease/phosphatase family protein</fullName>
    </submittedName>
</protein>
<dbReference type="AlphaFoldDB" id="A0A2S0VMB9"/>
<dbReference type="GO" id="GO:0004527">
    <property type="term" value="F:exonuclease activity"/>
    <property type="evidence" value="ECO:0007669"/>
    <property type="project" value="UniProtKB-KW"/>
</dbReference>
<dbReference type="Proteomes" id="UP000244441">
    <property type="component" value="Chromosome"/>
</dbReference>
<dbReference type="GO" id="GO:0004519">
    <property type="term" value="F:endonuclease activity"/>
    <property type="evidence" value="ECO:0007669"/>
    <property type="project" value="UniProtKB-KW"/>
</dbReference>
<dbReference type="KEGG" id="cate:C2869_02390"/>
<evidence type="ECO:0000313" key="1">
    <source>
        <dbReference type="EMBL" id="AWB65358.1"/>
    </source>
</evidence>
<name>A0A2S0VMB9_9ALTE</name>
<organism evidence="1 2">
    <name type="scientific">Saccharobesus litoralis</name>
    <dbReference type="NCBI Taxonomy" id="2172099"/>
    <lineage>
        <taxon>Bacteria</taxon>
        <taxon>Pseudomonadati</taxon>
        <taxon>Pseudomonadota</taxon>
        <taxon>Gammaproteobacteria</taxon>
        <taxon>Alteromonadales</taxon>
        <taxon>Alteromonadaceae</taxon>
        <taxon>Saccharobesus</taxon>
    </lineage>
</organism>
<keyword evidence="1" id="KW-0540">Nuclease</keyword>
<dbReference type="SUPFAM" id="SSF56219">
    <property type="entry name" value="DNase I-like"/>
    <property type="match status" value="1"/>
</dbReference>
<sequence>MPSNPLNLYQQKPNRSMTVASWNIEKNGQSSSIDKQSKVSHFVDICCTSLNIDIVFLCEVHSARIDDYVDFLKSVYGDSYQVDYIAGGHSNAFVFLWRKALNVEVLHYTLKGLNRDMAIFCSDGCYCLLSHFKSGQTKLTESQLEEAASWLNTVSNGKWTISGDLNWHYGNAGALTLPAHSQTLSFWTDATQKSGNILDWVIAGYDTVVNFIDLERVVDEQNSTCFHPSVFDMTGPDHRPLIFELSWLGN</sequence>
<keyword evidence="1" id="KW-0269">Exonuclease</keyword>
<dbReference type="InterPro" id="IPR036691">
    <property type="entry name" value="Endo/exonu/phosph_ase_sf"/>
</dbReference>
<dbReference type="RefSeq" id="WP_108601435.1">
    <property type="nucleotide sequence ID" value="NZ_CP026604.1"/>
</dbReference>
<accession>A0A2S0VMB9</accession>
<keyword evidence="1" id="KW-0255">Endonuclease</keyword>
<dbReference type="Gene3D" id="3.60.10.10">
    <property type="entry name" value="Endonuclease/exonuclease/phosphatase"/>
    <property type="match status" value="1"/>
</dbReference>
<dbReference type="EMBL" id="CP026604">
    <property type="protein sequence ID" value="AWB65358.1"/>
    <property type="molecule type" value="Genomic_DNA"/>
</dbReference>
<gene>
    <name evidence="1" type="ORF">C2869_02390</name>
</gene>
<keyword evidence="2" id="KW-1185">Reference proteome</keyword>
<proteinExistence type="predicted"/>
<evidence type="ECO:0000313" key="2">
    <source>
        <dbReference type="Proteomes" id="UP000244441"/>
    </source>
</evidence>
<reference evidence="1 2" key="1">
    <citation type="submission" date="2018-01" db="EMBL/GenBank/DDBJ databases">
        <title>Genome sequence of a Cantenovulum-like bacteria.</title>
        <authorList>
            <person name="Tan W.R."/>
            <person name="Lau N.-S."/>
            <person name="Go F."/>
            <person name="Amirul A.-A.A."/>
        </authorList>
    </citation>
    <scope>NUCLEOTIDE SEQUENCE [LARGE SCALE GENOMIC DNA]</scope>
    <source>
        <strain evidence="1 2">CCB-QB4</strain>
    </source>
</reference>
<keyword evidence="1" id="KW-0378">Hydrolase</keyword>